<dbReference type="RefSeq" id="WP_227229348.1">
    <property type="nucleotide sequence ID" value="NZ_JAJCVJ010000001.1"/>
</dbReference>
<evidence type="ECO:0000256" key="1">
    <source>
        <dbReference type="SAM" id="Phobius"/>
    </source>
</evidence>
<dbReference type="EMBL" id="JBHSKX010000001">
    <property type="protein sequence ID" value="MFC5365357.1"/>
    <property type="molecule type" value="Genomic_DNA"/>
</dbReference>
<accession>A0ABD5R628</accession>
<keyword evidence="3" id="KW-1185">Reference proteome</keyword>
<feature type="transmembrane region" description="Helical" evidence="1">
    <location>
        <begin position="47"/>
        <end position="65"/>
    </location>
</feature>
<organism evidence="2 3">
    <name type="scientific">Salinirubrum litoreum</name>
    <dbReference type="NCBI Taxonomy" id="1126234"/>
    <lineage>
        <taxon>Archaea</taxon>
        <taxon>Methanobacteriati</taxon>
        <taxon>Methanobacteriota</taxon>
        <taxon>Stenosarchaea group</taxon>
        <taxon>Halobacteria</taxon>
        <taxon>Halobacteriales</taxon>
        <taxon>Haloferacaceae</taxon>
        <taxon>Salinirubrum</taxon>
    </lineage>
</organism>
<comment type="caution">
    <text evidence="2">The sequence shown here is derived from an EMBL/GenBank/DDBJ whole genome shotgun (WGS) entry which is preliminary data.</text>
</comment>
<dbReference type="AlphaFoldDB" id="A0ABD5R628"/>
<dbReference type="Pfam" id="PF26047">
    <property type="entry name" value="DUF8015"/>
    <property type="match status" value="1"/>
</dbReference>
<sequence length="70" mass="7213">MSVKTTPSDSVLELPDVSRYDLFLCLLPLPLLSGATASLLAAIPSTVGIALGSLPSLLLLLYGLFVDAPA</sequence>
<feature type="transmembrane region" description="Helical" evidence="1">
    <location>
        <begin position="20"/>
        <end position="40"/>
    </location>
</feature>
<keyword evidence="1" id="KW-1133">Transmembrane helix</keyword>
<keyword evidence="1" id="KW-0472">Membrane</keyword>
<evidence type="ECO:0000313" key="2">
    <source>
        <dbReference type="EMBL" id="MFC5365357.1"/>
    </source>
</evidence>
<name>A0ABD5R628_9EURY</name>
<dbReference type="InterPro" id="IPR058328">
    <property type="entry name" value="DUF8015"/>
</dbReference>
<dbReference type="Proteomes" id="UP001596201">
    <property type="component" value="Unassembled WGS sequence"/>
</dbReference>
<proteinExistence type="predicted"/>
<protein>
    <submittedName>
        <fullName evidence="2">Uncharacterized protein</fullName>
    </submittedName>
</protein>
<reference evidence="2 3" key="1">
    <citation type="journal article" date="2019" name="Int. J. Syst. Evol. Microbiol.">
        <title>The Global Catalogue of Microorganisms (GCM) 10K type strain sequencing project: providing services to taxonomists for standard genome sequencing and annotation.</title>
        <authorList>
            <consortium name="The Broad Institute Genomics Platform"/>
            <consortium name="The Broad Institute Genome Sequencing Center for Infectious Disease"/>
            <person name="Wu L."/>
            <person name="Ma J."/>
        </authorList>
    </citation>
    <scope>NUCLEOTIDE SEQUENCE [LARGE SCALE GENOMIC DNA]</scope>
    <source>
        <strain evidence="2 3">CGMCC 1.12237</strain>
    </source>
</reference>
<keyword evidence="1" id="KW-0812">Transmembrane</keyword>
<evidence type="ECO:0000313" key="3">
    <source>
        <dbReference type="Proteomes" id="UP001596201"/>
    </source>
</evidence>
<gene>
    <name evidence="2" type="ORF">ACFPJ5_00280</name>
</gene>